<feature type="compositionally biased region" description="Basic and acidic residues" evidence="2">
    <location>
        <begin position="216"/>
        <end position="234"/>
    </location>
</feature>
<reference evidence="3" key="2">
    <citation type="submission" date="2020-08" db="EMBL/GenBank/DDBJ databases">
        <title>Plant Genome Project.</title>
        <authorList>
            <person name="Zhang R.-G."/>
        </authorList>
    </citation>
    <scope>NUCLEOTIDE SEQUENCE</scope>
    <source>
        <strain evidence="3">Huo1</strain>
        <tissue evidence="3">Leaf</tissue>
    </source>
</reference>
<evidence type="ECO:0000313" key="3">
    <source>
        <dbReference type="EMBL" id="KAG6432567.1"/>
    </source>
</evidence>
<dbReference type="PANTHER" id="PTHR33735:SF26">
    <property type="entry name" value="PTERIN-BINDING DOMAIN-CONTAINING PROTEIN"/>
    <property type="match status" value="1"/>
</dbReference>
<protein>
    <submittedName>
        <fullName evidence="3">Uncharacterized protein</fullName>
    </submittedName>
</protein>
<sequence length="234" mass="26221">MSTISKSLVAFRLLPAPHLQPSKTQNSTFLSSCLPIRYDQTRFWDNKTSLKQHLTSSRRFLVRSVIQPGAPPPSEPPFNFIKWILGVAITVVLPFFSGKWTSLLKIKNEVEMAVEIAEEIVEAVEKAAEGVEKAAEKLAEELPVDGGLRKAVDFVEHVAEVANKDAHKLGDFIDKVQEVEEKVEDYVECVVEGAINHGHHKEDNQENGAQNEEEDRAQLQEPAKEEEVDDTSKH</sequence>
<keyword evidence="4" id="KW-1185">Reference proteome</keyword>
<keyword evidence="1" id="KW-0175">Coiled coil</keyword>
<feature type="coiled-coil region" evidence="1">
    <location>
        <begin position="107"/>
        <end position="141"/>
    </location>
</feature>
<proteinExistence type="predicted"/>
<accession>A0A8X9A879</accession>
<dbReference type="AlphaFoldDB" id="A0A8X9A879"/>
<evidence type="ECO:0000313" key="4">
    <source>
        <dbReference type="Proteomes" id="UP000298416"/>
    </source>
</evidence>
<evidence type="ECO:0000256" key="1">
    <source>
        <dbReference type="SAM" id="Coils"/>
    </source>
</evidence>
<evidence type="ECO:0000256" key="2">
    <source>
        <dbReference type="SAM" id="MobiDB-lite"/>
    </source>
</evidence>
<reference evidence="3" key="1">
    <citation type="submission" date="2018-01" db="EMBL/GenBank/DDBJ databases">
        <authorList>
            <person name="Mao J.F."/>
        </authorList>
    </citation>
    <scope>NUCLEOTIDE SEQUENCE</scope>
    <source>
        <strain evidence="3">Huo1</strain>
        <tissue evidence="3">Leaf</tissue>
    </source>
</reference>
<gene>
    <name evidence="3" type="ORF">SASPL_104147</name>
</gene>
<name>A0A8X9A879_SALSN</name>
<organism evidence="3">
    <name type="scientific">Salvia splendens</name>
    <name type="common">Scarlet sage</name>
    <dbReference type="NCBI Taxonomy" id="180675"/>
    <lineage>
        <taxon>Eukaryota</taxon>
        <taxon>Viridiplantae</taxon>
        <taxon>Streptophyta</taxon>
        <taxon>Embryophyta</taxon>
        <taxon>Tracheophyta</taxon>
        <taxon>Spermatophyta</taxon>
        <taxon>Magnoliopsida</taxon>
        <taxon>eudicotyledons</taxon>
        <taxon>Gunneridae</taxon>
        <taxon>Pentapetalae</taxon>
        <taxon>asterids</taxon>
        <taxon>lamiids</taxon>
        <taxon>Lamiales</taxon>
        <taxon>Lamiaceae</taxon>
        <taxon>Nepetoideae</taxon>
        <taxon>Mentheae</taxon>
        <taxon>Salviinae</taxon>
        <taxon>Salvia</taxon>
        <taxon>Salvia subgen. Calosphace</taxon>
        <taxon>core Calosphace</taxon>
    </lineage>
</organism>
<dbReference type="PANTHER" id="PTHR33735">
    <property type="entry name" value="EXPRESSED PROTEIN"/>
    <property type="match status" value="1"/>
</dbReference>
<dbReference type="Proteomes" id="UP000298416">
    <property type="component" value="Unassembled WGS sequence"/>
</dbReference>
<comment type="caution">
    <text evidence="3">The sequence shown here is derived from an EMBL/GenBank/DDBJ whole genome shotgun (WGS) entry which is preliminary data.</text>
</comment>
<dbReference type="OrthoDB" id="1927611at2759"/>
<feature type="region of interest" description="Disordered" evidence="2">
    <location>
        <begin position="195"/>
        <end position="234"/>
    </location>
</feature>
<dbReference type="EMBL" id="PNBA02000002">
    <property type="protein sequence ID" value="KAG6432567.1"/>
    <property type="molecule type" value="Genomic_DNA"/>
</dbReference>